<dbReference type="RefSeq" id="XP_018251914.1">
    <property type="nucleotide sequence ID" value="XM_018401290.1"/>
</dbReference>
<gene>
    <name evidence="2" type="ORF">FOXG_20962</name>
    <name evidence="3" type="ORF">FOXG_21346</name>
</gene>
<evidence type="ECO:0000313" key="2">
    <source>
        <dbReference type="EMBL" id="KNB13869.1"/>
    </source>
</evidence>
<evidence type="ECO:0000256" key="1">
    <source>
        <dbReference type="SAM" id="MobiDB-lite"/>
    </source>
</evidence>
<evidence type="ECO:0000313" key="4">
    <source>
        <dbReference type="Proteomes" id="UP000009097"/>
    </source>
</evidence>
<feature type="region of interest" description="Disordered" evidence="1">
    <location>
        <begin position="216"/>
        <end position="237"/>
    </location>
</feature>
<feature type="compositionally biased region" description="Basic and acidic residues" evidence="1">
    <location>
        <begin position="288"/>
        <end position="300"/>
    </location>
</feature>
<feature type="region of interest" description="Disordered" evidence="1">
    <location>
        <begin position="275"/>
        <end position="333"/>
    </location>
</feature>
<feature type="compositionally biased region" description="Basic residues" evidence="1">
    <location>
        <begin position="226"/>
        <end position="237"/>
    </location>
</feature>
<dbReference type="AlphaFoldDB" id="A0A0J9VY69"/>
<dbReference type="EMBL" id="DS231713">
    <property type="protein sequence ID" value="KNB13869.1"/>
    <property type="molecule type" value="Genomic_DNA"/>
</dbReference>
<dbReference type="KEGG" id="fox:FOXG_20962"/>
<dbReference type="EMBL" id="DS231716">
    <property type="protein sequence ID" value="KNB15495.1"/>
    <property type="molecule type" value="Genomic_DNA"/>
</dbReference>
<dbReference type="GeneID" id="28961668"/>
<dbReference type="KEGG" id="fox:FOXG_21346"/>
<feature type="region of interest" description="Disordered" evidence="1">
    <location>
        <begin position="173"/>
        <end position="193"/>
    </location>
</feature>
<reference evidence="3" key="1">
    <citation type="submission" date="2007-04" db="EMBL/GenBank/DDBJ databases">
        <authorList>
            <consortium name="The Broad Institute Genome Sequencing Platform"/>
            <person name="Birren B."/>
            <person name="Lander E."/>
            <person name="Galagan J."/>
            <person name="Nusbaum C."/>
            <person name="Devon K."/>
            <person name="Ma L.-J."/>
            <person name="Jaffe D."/>
            <person name="Butler J."/>
            <person name="Alvarez P."/>
            <person name="Gnerre S."/>
            <person name="Grabherr M."/>
            <person name="Kleber M."/>
            <person name="Mauceli E."/>
            <person name="Brockman W."/>
            <person name="MacCallum I.A."/>
            <person name="Young S."/>
            <person name="LaButti K."/>
            <person name="DeCaprio D."/>
            <person name="Crawford M."/>
            <person name="Koehrsen M."/>
            <person name="Engels R."/>
            <person name="Montgomery P."/>
            <person name="Pearson M."/>
            <person name="Howarth C."/>
            <person name="Larson L."/>
            <person name="White J."/>
            <person name="O'Leary S."/>
            <person name="Kodira C."/>
            <person name="Zeng Q."/>
            <person name="Yandava C."/>
            <person name="Alvarado L."/>
            <person name="Kistler C."/>
            <person name="Shim W.-B."/>
            <person name="Kang S."/>
            <person name="Woloshuk C."/>
        </authorList>
    </citation>
    <scope>NUCLEOTIDE SEQUENCE</scope>
    <source>
        <strain evidence="3">4287</strain>
    </source>
</reference>
<proteinExistence type="predicted"/>
<dbReference type="GeneID" id="28962052"/>
<dbReference type="VEuPathDB" id="FungiDB:FOXG_20962"/>
<sequence>MQNGQISEWIPLKTPWDPFMGFNSDLETLFTIPFQSGHHYPSSFDRDHEALLLQDPRASTGLAGFDDMQTMQNSLNWTTAGTTTSADISGVVFSSLNDPLELEQHMDWESPHTSDLKYSAVETGSAEEAIRALKPTTLSGESLRRSLNLEGLEAAKVSNSSLAPLIVKPNPQTGIGRAFSGNHGKRAQMQERRLSPKPLQRLAAPQTREKLGNDTILPKQGIANPTRKRWSPTRRHCQPPGLSFSLIAEKPQYHPDQVAVKLTIDSNKRACLESMTVPTGRRPNASHPEIELDSIQRELEPSDDDESSSDDEPIIISDRNSSPNTSEPPIDLKNMRVDLSSGTAFIVFGPNGVES</sequence>
<dbReference type="RefSeq" id="XP_018253540.1">
    <property type="nucleotide sequence ID" value="XM_018401679.1"/>
</dbReference>
<accession>A0A0J9VY69</accession>
<dbReference type="VEuPathDB" id="FungiDB:FOXG_21346"/>
<organism evidence="3 4">
    <name type="scientific">Fusarium oxysporum f. sp. lycopersici (strain 4287 / CBS 123668 / FGSC 9935 / NRRL 34936)</name>
    <name type="common">Fusarium vascular wilt of tomato</name>
    <dbReference type="NCBI Taxonomy" id="426428"/>
    <lineage>
        <taxon>Eukaryota</taxon>
        <taxon>Fungi</taxon>
        <taxon>Dikarya</taxon>
        <taxon>Ascomycota</taxon>
        <taxon>Pezizomycotina</taxon>
        <taxon>Sordariomycetes</taxon>
        <taxon>Hypocreomycetidae</taxon>
        <taxon>Hypocreales</taxon>
        <taxon>Nectriaceae</taxon>
        <taxon>Fusarium</taxon>
        <taxon>Fusarium oxysporum species complex</taxon>
    </lineage>
</organism>
<feature type="compositionally biased region" description="Acidic residues" evidence="1">
    <location>
        <begin position="301"/>
        <end position="313"/>
    </location>
</feature>
<dbReference type="Proteomes" id="UP000009097">
    <property type="component" value="Unassembled WGS sequence"/>
</dbReference>
<evidence type="ECO:0000313" key="3">
    <source>
        <dbReference type="EMBL" id="KNB15495.1"/>
    </source>
</evidence>
<reference evidence="3" key="2">
    <citation type="journal article" date="2010" name="Nature">
        <title>Comparative genomics reveals mobile pathogenicity chromosomes in Fusarium.</title>
        <authorList>
            <person name="Ma L.J."/>
            <person name="van der Does H.C."/>
            <person name="Borkovich K.A."/>
            <person name="Coleman J.J."/>
            <person name="Daboussi M.J."/>
            <person name="Di Pietro A."/>
            <person name="Dufresne M."/>
            <person name="Freitag M."/>
            <person name="Grabherr M."/>
            <person name="Henrissat B."/>
            <person name="Houterman P.M."/>
            <person name="Kang S."/>
            <person name="Shim W.B."/>
            <person name="Woloshuk C."/>
            <person name="Xie X."/>
            <person name="Xu J.R."/>
            <person name="Antoniw J."/>
            <person name="Baker S.E."/>
            <person name="Bluhm B.H."/>
            <person name="Breakspear A."/>
            <person name="Brown D.W."/>
            <person name="Butchko R.A."/>
            <person name="Chapman S."/>
            <person name="Coulson R."/>
            <person name="Coutinho P.M."/>
            <person name="Danchin E.G."/>
            <person name="Diener A."/>
            <person name="Gale L.R."/>
            <person name="Gardiner D.M."/>
            <person name="Goff S."/>
            <person name="Hammond-Kosack K.E."/>
            <person name="Hilburn K."/>
            <person name="Hua-Van A."/>
            <person name="Jonkers W."/>
            <person name="Kazan K."/>
            <person name="Kodira C.D."/>
            <person name="Koehrsen M."/>
            <person name="Kumar L."/>
            <person name="Lee Y.H."/>
            <person name="Li L."/>
            <person name="Manners J.M."/>
            <person name="Miranda-Saavedra D."/>
            <person name="Mukherjee M."/>
            <person name="Park G."/>
            <person name="Park J."/>
            <person name="Park S.Y."/>
            <person name="Proctor R.H."/>
            <person name="Regev A."/>
            <person name="Ruiz-Roldan M.C."/>
            <person name="Sain D."/>
            <person name="Sakthikumar S."/>
            <person name="Sykes S."/>
            <person name="Schwartz D.C."/>
            <person name="Turgeon B.G."/>
            <person name="Wapinski I."/>
            <person name="Yoder O."/>
            <person name="Young S."/>
            <person name="Zeng Q."/>
            <person name="Zhou S."/>
            <person name="Galagan J."/>
            <person name="Cuomo C.A."/>
            <person name="Kistler H.C."/>
            <person name="Rep M."/>
        </authorList>
    </citation>
    <scope>NUCLEOTIDE SEQUENCE [LARGE SCALE GENOMIC DNA]</scope>
    <source>
        <strain evidence="3">4287</strain>
    </source>
</reference>
<name>A0A0J9VY69_FUSO4</name>
<protein>
    <submittedName>
        <fullName evidence="3">Uncharacterized protein</fullName>
    </submittedName>
</protein>